<dbReference type="Proteomes" id="UP000287910">
    <property type="component" value="Unassembled WGS sequence"/>
</dbReference>
<dbReference type="AlphaFoldDB" id="A0A432LBV3"/>
<keyword evidence="5 10" id="KW-0500">Molybdenum</keyword>
<keyword evidence="4 10" id="KW-1003">Cell membrane</keyword>
<sequence>MVLLFSNSSVQDFFSPIWLSLKISVIASIFVILIGTVVGRFLGRASFKGKSIIETLLMLPMVLPPTVVGFILIVVFGRNSIVGQAIEWIFQQPIIFTWYAGVIAAFVVAFPLMYMSAKSGFQSIDKNIEDAARVDGASEWQVFLFISIPIASKALISGSILSFARCLGEFGATLMFAGNIPNKTQTIPTAIYLAIDSSNIYLAWLWVLTILIISFLMLFFVQMKQK</sequence>
<dbReference type="PANTHER" id="PTHR30183">
    <property type="entry name" value="MOLYBDENUM TRANSPORT SYSTEM PERMEASE PROTEIN MODB"/>
    <property type="match status" value="1"/>
</dbReference>
<organism evidence="12 13">
    <name type="scientific">Lysinibacillus antri</name>
    <dbReference type="NCBI Taxonomy" id="2498145"/>
    <lineage>
        <taxon>Bacteria</taxon>
        <taxon>Bacillati</taxon>
        <taxon>Bacillota</taxon>
        <taxon>Bacilli</taxon>
        <taxon>Bacillales</taxon>
        <taxon>Bacillaceae</taxon>
        <taxon>Lysinibacillus</taxon>
    </lineage>
</organism>
<accession>A0A432LBV3</accession>
<dbReference type="Gene3D" id="1.10.3720.10">
    <property type="entry name" value="MetI-like"/>
    <property type="match status" value="1"/>
</dbReference>
<feature type="transmembrane region" description="Helical" evidence="9">
    <location>
        <begin position="96"/>
        <end position="117"/>
    </location>
</feature>
<dbReference type="InterPro" id="IPR035906">
    <property type="entry name" value="MetI-like_sf"/>
</dbReference>
<evidence type="ECO:0000256" key="8">
    <source>
        <dbReference type="ARBA" id="ARBA00023136"/>
    </source>
</evidence>
<keyword evidence="7 9" id="KW-1133">Transmembrane helix</keyword>
<evidence type="ECO:0000313" key="13">
    <source>
        <dbReference type="Proteomes" id="UP000287910"/>
    </source>
</evidence>
<dbReference type="InterPro" id="IPR011867">
    <property type="entry name" value="ModB_ABC"/>
</dbReference>
<evidence type="ECO:0000256" key="4">
    <source>
        <dbReference type="ARBA" id="ARBA00022475"/>
    </source>
</evidence>
<proteinExistence type="inferred from homology"/>
<feature type="domain" description="ABC transmembrane type-1" evidence="11">
    <location>
        <begin position="17"/>
        <end position="219"/>
    </location>
</feature>
<feature type="transmembrane region" description="Helical" evidence="9">
    <location>
        <begin position="142"/>
        <end position="164"/>
    </location>
</feature>
<dbReference type="GO" id="GO:0015098">
    <property type="term" value="F:molybdate ion transmembrane transporter activity"/>
    <property type="evidence" value="ECO:0007669"/>
    <property type="project" value="UniProtKB-UniRule"/>
</dbReference>
<feature type="transmembrane region" description="Helical" evidence="9">
    <location>
        <begin position="55"/>
        <end position="76"/>
    </location>
</feature>
<keyword evidence="6 9" id="KW-0812">Transmembrane</keyword>
<feature type="transmembrane region" description="Helical" evidence="9">
    <location>
        <begin position="20"/>
        <end position="43"/>
    </location>
</feature>
<dbReference type="PROSITE" id="PS50928">
    <property type="entry name" value="ABC_TM1"/>
    <property type="match status" value="1"/>
</dbReference>
<dbReference type="CDD" id="cd06261">
    <property type="entry name" value="TM_PBP2"/>
    <property type="match status" value="1"/>
</dbReference>
<evidence type="ECO:0000256" key="6">
    <source>
        <dbReference type="ARBA" id="ARBA00022692"/>
    </source>
</evidence>
<evidence type="ECO:0000313" key="12">
    <source>
        <dbReference type="EMBL" id="RUL52234.1"/>
    </source>
</evidence>
<gene>
    <name evidence="12" type="primary">modB</name>
    <name evidence="12" type="ORF">EK386_10305</name>
</gene>
<dbReference type="GO" id="GO:0005886">
    <property type="term" value="C:plasma membrane"/>
    <property type="evidence" value="ECO:0007669"/>
    <property type="project" value="UniProtKB-SubCell"/>
</dbReference>
<keyword evidence="13" id="KW-1185">Reference proteome</keyword>
<evidence type="ECO:0000256" key="9">
    <source>
        <dbReference type="RuleBase" id="RU363032"/>
    </source>
</evidence>
<evidence type="ECO:0000256" key="7">
    <source>
        <dbReference type="ARBA" id="ARBA00022989"/>
    </source>
</evidence>
<comment type="subcellular location">
    <subcellularLocation>
        <location evidence="1 9">Cell membrane</location>
        <topology evidence="1 9">Multi-pass membrane protein</topology>
    </subcellularLocation>
</comment>
<comment type="similarity">
    <text evidence="2 10">Belongs to the binding-protein-dependent transport system permease family. CysTW subfamily.</text>
</comment>
<dbReference type="PANTHER" id="PTHR30183:SF3">
    <property type="entry name" value="MOLYBDENUM TRANSPORT SYSTEM PERMEASE PROTEIN MODB"/>
    <property type="match status" value="1"/>
</dbReference>
<dbReference type="EMBL" id="RYYR01000011">
    <property type="protein sequence ID" value="RUL52234.1"/>
    <property type="molecule type" value="Genomic_DNA"/>
</dbReference>
<evidence type="ECO:0000259" key="11">
    <source>
        <dbReference type="PROSITE" id="PS50928"/>
    </source>
</evidence>
<evidence type="ECO:0000256" key="2">
    <source>
        <dbReference type="ARBA" id="ARBA00007069"/>
    </source>
</evidence>
<dbReference type="SUPFAM" id="SSF161098">
    <property type="entry name" value="MetI-like"/>
    <property type="match status" value="1"/>
</dbReference>
<evidence type="ECO:0000256" key="10">
    <source>
        <dbReference type="RuleBase" id="RU365097"/>
    </source>
</evidence>
<dbReference type="Pfam" id="PF00528">
    <property type="entry name" value="BPD_transp_1"/>
    <property type="match status" value="1"/>
</dbReference>
<evidence type="ECO:0000256" key="5">
    <source>
        <dbReference type="ARBA" id="ARBA00022505"/>
    </source>
</evidence>
<reference evidence="12 13" key="1">
    <citation type="submission" date="2018-12" db="EMBL/GenBank/DDBJ databases">
        <title>Lysinibacillus antri sp. nov., isolated from a cave soil.</title>
        <authorList>
            <person name="Narsing Rao M.P."/>
            <person name="Zhang H."/>
            <person name="Dong Z.-Y."/>
            <person name="Niu X.-K."/>
            <person name="Zhang K."/>
            <person name="Fang B.-Z."/>
            <person name="Kang Y.-Q."/>
            <person name="Xiao M."/>
            <person name="Li W.-J."/>
        </authorList>
    </citation>
    <scope>NUCLEOTIDE SEQUENCE [LARGE SCALE GENOMIC DNA]</scope>
    <source>
        <strain evidence="12 13">SYSU K30002</strain>
    </source>
</reference>
<dbReference type="RefSeq" id="WP_126659081.1">
    <property type="nucleotide sequence ID" value="NZ_RYYR01000011.1"/>
</dbReference>
<comment type="function">
    <text evidence="10">Part of the binding-protein-dependent transport system for molybdenum; probably responsible for the translocation of the substrate across the membrane.</text>
</comment>
<evidence type="ECO:0000256" key="1">
    <source>
        <dbReference type="ARBA" id="ARBA00004651"/>
    </source>
</evidence>
<comment type="caution">
    <text evidence="12">The sequence shown here is derived from an EMBL/GenBank/DDBJ whole genome shotgun (WGS) entry which is preliminary data.</text>
</comment>
<keyword evidence="8 9" id="KW-0472">Membrane</keyword>
<evidence type="ECO:0000256" key="3">
    <source>
        <dbReference type="ARBA" id="ARBA00022448"/>
    </source>
</evidence>
<dbReference type="InterPro" id="IPR000515">
    <property type="entry name" value="MetI-like"/>
</dbReference>
<name>A0A432LBV3_9BACI</name>
<feature type="transmembrane region" description="Helical" evidence="9">
    <location>
        <begin position="201"/>
        <end position="221"/>
    </location>
</feature>
<keyword evidence="3 9" id="KW-0813">Transport</keyword>
<protein>
    <recommendedName>
        <fullName evidence="10">Molybdenum transport system permease</fullName>
    </recommendedName>
</protein>
<dbReference type="NCBIfam" id="TIGR02141">
    <property type="entry name" value="modB_ABC"/>
    <property type="match status" value="1"/>
</dbReference>